<evidence type="ECO:0000256" key="7">
    <source>
        <dbReference type="ARBA" id="ARBA00046050"/>
    </source>
</evidence>
<dbReference type="Ensembl" id="ENSANAT00000029463.1">
    <property type="protein sequence ID" value="ENSANAP00000011651.1"/>
    <property type="gene ID" value="ENSANAG00000023762.1"/>
</dbReference>
<dbReference type="PANTHER" id="PTHR21312:SF27">
    <property type="entry name" value="SERINE PROTEASE INHIBITOR KAZAL-TYPE 1"/>
    <property type="match status" value="1"/>
</dbReference>
<reference evidence="10" key="1">
    <citation type="submission" date="2025-08" db="UniProtKB">
        <authorList>
            <consortium name="Ensembl"/>
        </authorList>
    </citation>
    <scope>IDENTIFICATION</scope>
</reference>
<dbReference type="PROSITE" id="PS51465">
    <property type="entry name" value="KAZAL_2"/>
    <property type="match status" value="1"/>
</dbReference>
<dbReference type="SUPFAM" id="SSF100895">
    <property type="entry name" value="Kazal-type serine protease inhibitors"/>
    <property type="match status" value="1"/>
</dbReference>
<evidence type="ECO:0000256" key="8">
    <source>
        <dbReference type="SAM" id="SignalP"/>
    </source>
</evidence>
<dbReference type="InterPro" id="IPR036058">
    <property type="entry name" value="Kazal_dom_sf"/>
</dbReference>
<keyword evidence="8" id="KW-0732">Signal</keyword>
<dbReference type="GeneID" id="105719933"/>
<comment type="function">
    <text evidence="6">In the male reproductive tract, binds to sperm heads where it modulates sperm capacitance by inhibiting calcium uptake and nitrogen oxide (NO) production.</text>
</comment>
<keyword evidence="3" id="KW-0646">Protease inhibitor</keyword>
<dbReference type="FunFam" id="3.30.60.30:FF:000031">
    <property type="entry name" value="Serine protease inhibitor Kazal-type 2"/>
    <property type="match status" value="1"/>
</dbReference>
<dbReference type="SMART" id="SM00280">
    <property type="entry name" value="KAZAL"/>
    <property type="match status" value="1"/>
</dbReference>
<dbReference type="Gene3D" id="3.30.60.30">
    <property type="match status" value="1"/>
</dbReference>
<name>A0A2K5CSI3_AOTNA</name>
<evidence type="ECO:0000256" key="1">
    <source>
        <dbReference type="ARBA" id="ARBA00004613"/>
    </source>
</evidence>
<dbReference type="GeneTree" id="ENSGT00530000064228"/>
<keyword evidence="11" id="KW-1185">Reference proteome</keyword>
<comment type="function">
    <text evidence="7">Serine protease inhibitor which exhibits anti-trypsin activity. In the pancreas, protects against trypsin-catalyzed premature activation of zymogens.</text>
</comment>
<dbReference type="Proteomes" id="UP000233020">
    <property type="component" value="Unplaced"/>
</dbReference>
<evidence type="ECO:0000256" key="5">
    <source>
        <dbReference type="ARBA" id="ARBA00023157"/>
    </source>
</evidence>
<reference evidence="10" key="2">
    <citation type="submission" date="2025-09" db="UniProtKB">
        <authorList>
            <consortium name="Ensembl"/>
        </authorList>
    </citation>
    <scope>IDENTIFICATION</scope>
</reference>
<dbReference type="GO" id="GO:0004867">
    <property type="term" value="F:serine-type endopeptidase inhibitor activity"/>
    <property type="evidence" value="ECO:0007669"/>
    <property type="project" value="UniProtKB-KW"/>
</dbReference>
<sequence>MKVTGICLLSALVLLSLSGNTGAEPEGRKPNCYNTVNGCTKIYNPVCGTNGITYGNECMLCLENQRRQVPVSIKKSGVC</sequence>
<dbReference type="GO" id="GO:2001256">
    <property type="term" value="P:regulation of store-operated calcium entry"/>
    <property type="evidence" value="ECO:0007669"/>
    <property type="project" value="Ensembl"/>
</dbReference>
<evidence type="ECO:0000313" key="10">
    <source>
        <dbReference type="Ensembl" id="ENSANAP00000011651.1"/>
    </source>
</evidence>
<dbReference type="CTD" id="6690"/>
<dbReference type="InterPro" id="IPR001239">
    <property type="entry name" value="Prot_inh_Kazal-m"/>
</dbReference>
<dbReference type="PROSITE" id="PS00282">
    <property type="entry name" value="KAZAL_1"/>
    <property type="match status" value="1"/>
</dbReference>
<dbReference type="AlphaFoldDB" id="A0A2K5CSI3"/>
<evidence type="ECO:0000256" key="4">
    <source>
        <dbReference type="ARBA" id="ARBA00022900"/>
    </source>
</evidence>
<proteinExistence type="predicted"/>
<accession>A0A2K5CSI3</accession>
<organism evidence="10 11">
    <name type="scientific">Aotus nancymaae</name>
    <name type="common">Ma's night monkey</name>
    <dbReference type="NCBI Taxonomy" id="37293"/>
    <lineage>
        <taxon>Eukaryota</taxon>
        <taxon>Metazoa</taxon>
        <taxon>Chordata</taxon>
        <taxon>Craniata</taxon>
        <taxon>Vertebrata</taxon>
        <taxon>Euteleostomi</taxon>
        <taxon>Mammalia</taxon>
        <taxon>Eutheria</taxon>
        <taxon>Euarchontoglires</taxon>
        <taxon>Primates</taxon>
        <taxon>Haplorrhini</taxon>
        <taxon>Platyrrhini</taxon>
        <taxon>Aotidae</taxon>
        <taxon>Aotus</taxon>
    </lineage>
</organism>
<keyword evidence="2" id="KW-0964">Secreted</keyword>
<dbReference type="InterPro" id="IPR002350">
    <property type="entry name" value="Kazal_dom"/>
</dbReference>
<evidence type="ECO:0000256" key="2">
    <source>
        <dbReference type="ARBA" id="ARBA00022525"/>
    </source>
</evidence>
<keyword evidence="5" id="KW-1015">Disulfide bond</keyword>
<comment type="subcellular location">
    <subcellularLocation>
        <location evidence="1">Secreted</location>
    </subcellularLocation>
</comment>
<dbReference type="GO" id="GO:0090281">
    <property type="term" value="P:negative regulation of calcium ion import"/>
    <property type="evidence" value="ECO:0007669"/>
    <property type="project" value="Ensembl"/>
</dbReference>
<protein>
    <submittedName>
        <fullName evidence="10">Serine peptidase inhibitor Kazal type 1</fullName>
    </submittedName>
</protein>
<dbReference type="OrthoDB" id="126772at2759"/>
<dbReference type="GO" id="GO:0048240">
    <property type="term" value="P:sperm capacitation"/>
    <property type="evidence" value="ECO:0007669"/>
    <property type="project" value="Ensembl"/>
</dbReference>
<keyword evidence="4" id="KW-0722">Serine protease inhibitor</keyword>
<dbReference type="GO" id="GO:0010751">
    <property type="term" value="P:negative regulation of nitric oxide mediated signal transduction"/>
    <property type="evidence" value="ECO:0007669"/>
    <property type="project" value="Ensembl"/>
</dbReference>
<dbReference type="OMA" id="REAKCNN"/>
<dbReference type="GO" id="GO:0060046">
    <property type="term" value="P:regulation of acrosome reaction"/>
    <property type="evidence" value="ECO:0007669"/>
    <property type="project" value="Ensembl"/>
</dbReference>
<feature type="signal peptide" evidence="8">
    <location>
        <begin position="1"/>
        <end position="23"/>
    </location>
</feature>
<evidence type="ECO:0000256" key="6">
    <source>
        <dbReference type="ARBA" id="ARBA00037363"/>
    </source>
</evidence>
<dbReference type="GO" id="GO:0005615">
    <property type="term" value="C:extracellular space"/>
    <property type="evidence" value="ECO:0007669"/>
    <property type="project" value="Ensembl"/>
</dbReference>
<dbReference type="KEGG" id="anan:105719933"/>
<gene>
    <name evidence="10" type="primary">SPINK1</name>
</gene>
<dbReference type="Pfam" id="PF00050">
    <property type="entry name" value="Kazal_1"/>
    <property type="match status" value="1"/>
</dbReference>
<dbReference type="PANTHER" id="PTHR21312">
    <property type="entry name" value="SERINE PROTEASE INHIBITOR"/>
    <property type="match status" value="1"/>
</dbReference>
<evidence type="ECO:0000259" key="9">
    <source>
        <dbReference type="PROSITE" id="PS51465"/>
    </source>
</evidence>
<feature type="chain" id="PRO_5014452130" evidence="8">
    <location>
        <begin position="24"/>
        <end position="79"/>
    </location>
</feature>
<feature type="domain" description="Kazal-like" evidence="9">
    <location>
        <begin position="26"/>
        <end position="79"/>
    </location>
</feature>
<evidence type="ECO:0000256" key="3">
    <source>
        <dbReference type="ARBA" id="ARBA00022690"/>
    </source>
</evidence>
<evidence type="ECO:0000313" key="11">
    <source>
        <dbReference type="Proteomes" id="UP000233020"/>
    </source>
</evidence>
<dbReference type="PRINTS" id="PR00290">
    <property type="entry name" value="KAZALINHBTR"/>
</dbReference>
<dbReference type="GO" id="GO:0007263">
    <property type="term" value="P:nitric oxide mediated signal transduction"/>
    <property type="evidence" value="ECO:0007669"/>
    <property type="project" value="Ensembl"/>
</dbReference>
<dbReference type="STRING" id="37293.ENSANAP00000011651"/>